<evidence type="ECO:0000256" key="1">
    <source>
        <dbReference type="SAM" id="MobiDB-lite"/>
    </source>
</evidence>
<evidence type="ECO:0000313" key="2">
    <source>
        <dbReference type="EMBL" id="KAK8077679.1"/>
    </source>
</evidence>
<protein>
    <submittedName>
        <fullName evidence="2">Uncharacterized protein</fullName>
    </submittedName>
</protein>
<organism evidence="2 3">
    <name type="scientific">Apiospora saccharicola</name>
    <dbReference type="NCBI Taxonomy" id="335842"/>
    <lineage>
        <taxon>Eukaryota</taxon>
        <taxon>Fungi</taxon>
        <taxon>Dikarya</taxon>
        <taxon>Ascomycota</taxon>
        <taxon>Pezizomycotina</taxon>
        <taxon>Sordariomycetes</taxon>
        <taxon>Xylariomycetidae</taxon>
        <taxon>Amphisphaeriales</taxon>
        <taxon>Apiosporaceae</taxon>
        <taxon>Apiospora</taxon>
    </lineage>
</organism>
<name>A0ABR1W2H3_9PEZI</name>
<reference evidence="2 3" key="1">
    <citation type="submission" date="2023-01" db="EMBL/GenBank/DDBJ databases">
        <title>Analysis of 21 Apiospora genomes using comparative genomics revels a genus with tremendous synthesis potential of carbohydrate active enzymes and secondary metabolites.</title>
        <authorList>
            <person name="Sorensen T."/>
        </authorList>
    </citation>
    <scope>NUCLEOTIDE SEQUENCE [LARGE SCALE GENOMIC DNA]</scope>
    <source>
        <strain evidence="2 3">CBS 83171</strain>
    </source>
</reference>
<sequence>MSAQNALQGGGGTASQEVKVSFSVKINYMLAALRDDIPENWANGTFPPPLMYPTATVQEADVPAFARSYIEHLIHEADVAYHGHRDSAAWRKNRSGDVTDDVRAWAWRVEVAAADTGSSAVSSSPPPPPPAWLQSSIAEGNRWLGVRIASPVMWASGGGGGDMESFRYVRHVLHSLTQALQFEAPERCGMTVSVGIGKRAFSLPELHRLASGFFVTGPLLSTLPYQTRSYHARSSAGSVVGGWIAACKPNAFGSALAAEFIRARAGSKLKLDPNRPILDPGRQLFPEPRRTIRRGRLSRPPYLPAEPAKYLRLAYVRLAGAASTEAIAEMMASSPGEEEVPPACDFGHYNRQQSGPQPQPQPQQQRTTIACRQLAATTDADSVAVWCSLVTSLAVAFLRMENQADWLGLLYCCEHAEIARAGFDVLDLLHALGRTDMAESVQRRIVEKPDLIPWANPPPPRE</sequence>
<accession>A0ABR1W2H3</accession>
<keyword evidence="3" id="KW-1185">Reference proteome</keyword>
<evidence type="ECO:0000313" key="3">
    <source>
        <dbReference type="Proteomes" id="UP001446871"/>
    </source>
</evidence>
<gene>
    <name evidence="2" type="ORF">PG996_003849</name>
</gene>
<dbReference type="Proteomes" id="UP001446871">
    <property type="component" value="Unassembled WGS sequence"/>
</dbReference>
<proteinExistence type="predicted"/>
<dbReference type="EMBL" id="JAQQWM010000002">
    <property type="protein sequence ID" value="KAK8077679.1"/>
    <property type="molecule type" value="Genomic_DNA"/>
</dbReference>
<comment type="caution">
    <text evidence="2">The sequence shown here is derived from an EMBL/GenBank/DDBJ whole genome shotgun (WGS) entry which is preliminary data.</text>
</comment>
<feature type="region of interest" description="Disordered" evidence="1">
    <location>
        <begin position="334"/>
        <end position="366"/>
    </location>
</feature>